<dbReference type="GO" id="GO:0005634">
    <property type="term" value="C:nucleus"/>
    <property type="evidence" value="ECO:0007669"/>
    <property type="project" value="UniProtKB-SubCell"/>
</dbReference>
<dbReference type="GO" id="GO:0004842">
    <property type="term" value="F:ubiquitin-protein transferase activity"/>
    <property type="evidence" value="ECO:0007669"/>
    <property type="project" value="TreeGrafter"/>
</dbReference>
<organism evidence="8 9">
    <name type="scientific">Modicella reniformis</name>
    <dbReference type="NCBI Taxonomy" id="1440133"/>
    <lineage>
        <taxon>Eukaryota</taxon>
        <taxon>Fungi</taxon>
        <taxon>Fungi incertae sedis</taxon>
        <taxon>Mucoromycota</taxon>
        <taxon>Mortierellomycotina</taxon>
        <taxon>Mortierellomycetes</taxon>
        <taxon>Mortierellales</taxon>
        <taxon>Mortierellaceae</taxon>
        <taxon>Modicella</taxon>
    </lineage>
</organism>
<dbReference type="InterPro" id="IPR031099">
    <property type="entry name" value="BRCA1-associated"/>
</dbReference>
<keyword evidence="2" id="KW-0677">Repeat</keyword>
<accession>A0A9P6MAU1</accession>
<feature type="region of interest" description="Disordered" evidence="6">
    <location>
        <begin position="1"/>
        <end position="111"/>
    </location>
</feature>
<evidence type="ECO:0000313" key="8">
    <source>
        <dbReference type="EMBL" id="KAF9985953.1"/>
    </source>
</evidence>
<gene>
    <name evidence="8" type="primary">BARD1</name>
    <name evidence="8" type="ORF">BGZ65_009329</name>
</gene>
<comment type="caution">
    <text evidence="8">The sequence shown here is derived from an EMBL/GenBank/DDBJ whole genome shotgun (WGS) entry which is preliminary data.</text>
</comment>
<evidence type="ECO:0000313" key="9">
    <source>
        <dbReference type="Proteomes" id="UP000749646"/>
    </source>
</evidence>
<dbReference type="Proteomes" id="UP000749646">
    <property type="component" value="Unassembled WGS sequence"/>
</dbReference>
<proteinExistence type="predicted"/>
<dbReference type="AlphaFoldDB" id="A0A9P6MAU1"/>
<reference evidence="8" key="1">
    <citation type="journal article" date="2020" name="Fungal Divers.">
        <title>Resolving the Mortierellaceae phylogeny through synthesis of multi-gene phylogenetics and phylogenomics.</title>
        <authorList>
            <person name="Vandepol N."/>
            <person name="Liber J."/>
            <person name="Desiro A."/>
            <person name="Na H."/>
            <person name="Kennedy M."/>
            <person name="Barry K."/>
            <person name="Grigoriev I.V."/>
            <person name="Miller A.N."/>
            <person name="O'Donnell K."/>
            <person name="Stajich J.E."/>
            <person name="Bonito G."/>
        </authorList>
    </citation>
    <scope>NUCLEOTIDE SEQUENCE</scope>
    <source>
        <strain evidence="8">MES-2147</strain>
    </source>
</reference>
<sequence length="429" mass="48599">MQTKSFPLLTEVSENSDDEFTTPRMPSLLLQAPQSSFGSPTFNHASTLDKEAYQRTARQSKKRRIPDEEHDDQENATHITESSEGKGACLQEEKTSTRKRPCSDSTAPDAAEDKAQQEVIACIFTGLSKEQRDSFYRNITRVIEAGLLMEHIQDQPFSKETTHIITNIDGDALRKTDAKLCPRMLKYLHGMISGSWIVRHEWFVDSINTRTWIPLPHRDYLIQGDTQFGPAPGTQTRREIRSRRSLKLFASSRMFFHGTFGSSGQRAFTKDELLRLLRDGGAETSQRRPPAKRPPLSSSRPVVFDTSAKETLSAREYFSSDRSFLYVSEDIKPWEVPIDRAAPIIVCDPTSTPPGPLSALSPVDSRIHGWLRDHQAISLTWLLNCISCSLMGAHDIELLYGSSDEADLAFAREEMHRLSQAWTLWRNKK</sequence>
<evidence type="ECO:0000256" key="4">
    <source>
        <dbReference type="ARBA" id="ARBA00023204"/>
    </source>
</evidence>
<dbReference type="GO" id="GO:0045944">
    <property type="term" value="P:positive regulation of transcription by RNA polymerase II"/>
    <property type="evidence" value="ECO:0007669"/>
    <property type="project" value="TreeGrafter"/>
</dbReference>
<dbReference type="GO" id="GO:0000724">
    <property type="term" value="P:double-strand break repair via homologous recombination"/>
    <property type="evidence" value="ECO:0007669"/>
    <property type="project" value="TreeGrafter"/>
</dbReference>
<dbReference type="PROSITE" id="PS50172">
    <property type="entry name" value="BRCT"/>
    <property type="match status" value="1"/>
</dbReference>
<feature type="region of interest" description="Disordered" evidence="6">
    <location>
        <begin position="280"/>
        <end position="302"/>
    </location>
</feature>
<dbReference type="PANTHER" id="PTHR13763:SF0">
    <property type="entry name" value="BREAST CANCER TYPE 1 SUSCEPTIBILITY PROTEIN"/>
    <property type="match status" value="1"/>
</dbReference>
<dbReference type="EMBL" id="JAAAHW010003264">
    <property type="protein sequence ID" value="KAF9985953.1"/>
    <property type="molecule type" value="Genomic_DNA"/>
</dbReference>
<feature type="compositionally biased region" description="Polar residues" evidence="6">
    <location>
        <begin position="32"/>
        <end position="46"/>
    </location>
</feature>
<dbReference type="InterPro" id="IPR001357">
    <property type="entry name" value="BRCT_dom"/>
</dbReference>
<protein>
    <submittedName>
        <fullName evidence="8">BRCA1-associated RING domain protein 1</fullName>
    </submittedName>
</protein>
<evidence type="ECO:0000256" key="5">
    <source>
        <dbReference type="ARBA" id="ARBA00023242"/>
    </source>
</evidence>
<dbReference type="Pfam" id="PF00533">
    <property type="entry name" value="BRCT"/>
    <property type="match status" value="1"/>
</dbReference>
<keyword evidence="3" id="KW-0227">DNA damage</keyword>
<dbReference type="Gene3D" id="3.40.50.10190">
    <property type="entry name" value="BRCT domain"/>
    <property type="match status" value="1"/>
</dbReference>
<evidence type="ECO:0000256" key="2">
    <source>
        <dbReference type="ARBA" id="ARBA00022737"/>
    </source>
</evidence>
<name>A0A9P6MAU1_9FUNG</name>
<comment type="subcellular location">
    <subcellularLocation>
        <location evidence="1">Nucleus</location>
    </subcellularLocation>
</comment>
<dbReference type="InterPro" id="IPR036420">
    <property type="entry name" value="BRCT_dom_sf"/>
</dbReference>
<feature type="domain" description="BRCT" evidence="7">
    <location>
        <begin position="145"/>
        <end position="220"/>
    </location>
</feature>
<dbReference type="OrthoDB" id="549017at2759"/>
<keyword evidence="4" id="KW-0234">DNA repair</keyword>
<keyword evidence="5" id="KW-0539">Nucleus</keyword>
<dbReference type="PANTHER" id="PTHR13763">
    <property type="entry name" value="BREAST CANCER TYPE 1 SUSCEPTIBILITY PROTEIN BRCA1"/>
    <property type="match status" value="1"/>
</dbReference>
<keyword evidence="9" id="KW-1185">Reference proteome</keyword>
<evidence type="ECO:0000256" key="3">
    <source>
        <dbReference type="ARBA" id="ARBA00022763"/>
    </source>
</evidence>
<evidence type="ECO:0000259" key="7">
    <source>
        <dbReference type="PROSITE" id="PS50172"/>
    </source>
</evidence>
<dbReference type="SUPFAM" id="SSF52113">
    <property type="entry name" value="BRCT domain"/>
    <property type="match status" value="2"/>
</dbReference>
<evidence type="ECO:0000256" key="6">
    <source>
        <dbReference type="SAM" id="MobiDB-lite"/>
    </source>
</evidence>
<evidence type="ECO:0000256" key="1">
    <source>
        <dbReference type="ARBA" id="ARBA00004123"/>
    </source>
</evidence>